<accession>A0ABM9UUC6</accession>
<evidence type="ECO:0000256" key="2">
    <source>
        <dbReference type="ARBA" id="ARBA00008441"/>
    </source>
</evidence>
<dbReference type="RefSeq" id="WP_047134240.1">
    <property type="nucleotide sequence ID" value="NZ_CZVI01000005.1"/>
</dbReference>
<protein>
    <submittedName>
        <fullName evidence="5">Heavy-metal resistance</fullName>
    </submittedName>
</protein>
<dbReference type="InterPro" id="IPR012899">
    <property type="entry name" value="LTXXQ"/>
</dbReference>
<dbReference type="InterPro" id="IPR025961">
    <property type="entry name" value="Metal_resist"/>
</dbReference>
<evidence type="ECO:0000313" key="5">
    <source>
        <dbReference type="EMBL" id="CUS81831.1"/>
    </source>
</evidence>
<evidence type="ECO:0000256" key="4">
    <source>
        <dbReference type="ARBA" id="ARBA00022764"/>
    </source>
</evidence>
<comment type="similarity">
    <text evidence="2">Belongs to the CpxP/Spy family.</text>
</comment>
<dbReference type="InterPro" id="IPR052211">
    <property type="entry name" value="Cpx_auxiliary_protein"/>
</dbReference>
<dbReference type="PANTHER" id="PTHR38102">
    <property type="entry name" value="PERIPLASMIC CHAPERONE SPY"/>
    <property type="match status" value="1"/>
</dbReference>
<sequence>MKVKIILSTLILILIASPIFAQIFGPRFGVPPDDAWQRGIPRLYDELKLTDEQKSKLQTLFFEFRKTQADIAGKLNKARIELQELLSAEKLDKAAIDKKIDEISNYQKELAKNRANHWLNIQQVLTPEQRKILRERIGYLGFGMKFYGHPNFGIKPHKWNKLGMRLRSRLCW</sequence>
<dbReference type="Proteomes" id="UP000182200">
    <property type="component" value="Unassembled WGS sequence"/>
</dbReference>
<keyword evidence="4" id="KW-0574">Periplasm</keyword>
<comment type="caution">
    <text evidence="5">The sequence shown here is derived from an EMBL/GenBank/DDBJ whole genome shotgun (WGS) entry which is preliminary data.</text>
</comment>
<dbReference type="EMBL" id="CZVI01000005">
    <property type="protein sequence ID" value="CUS81831.1"/>
    <property type="molecule type" value="Genomic_DNA"/>
</dbReference>
<organism evidence="5 6">
    <name type="scientific">Candidatus Kryptonium thompsonii</name>
    <dbReference type="NCBI Taxonomy" id="1633631"/>
    <lineage>
        <taxon>Bacteria</taxon>
        <taxon>Pseudomonadati</taxon>
        <taxon>Candidatus Kryptoniota</taxon>
        <taxon>Candidatus Kryptonium</taxon>
    </lineage>
</organism>
<keyword evidence="3" id="KW-0732">Signal</keyword>
<dbReference type="PANTHER" id="PTHR38102:SF1">
    <property type="entry name" value="PERIPLASMIC CHAPERONE SPY"/>
    <property type="match status" value="1"/>
</dbReference>
<evidence type="ECO:0000313" key="6">
    <source>
        <dbReference type="Proteomes" id="UP000182200"/>
    </source>
</evidence>
<keyword evidence="6" id="KW-1185">Reference proteome</keyword>
<proteinExistence type="inferred from homology"/>
<evidence type="ECO:0000256" key="3">
    <source>
        <dbReference type="ARBA" id="ARBA00022729"/>
    </source>
</evidence>
<dbReference type="Pfam" id="PF13801">
    <property type="entry name" value="Metal_resist"/>
    <property type="match status" value="1"/>
</dbReference>
<dbReference type="Gene3D" id="1.20.120.1490">
    <property type="match status" value="1"/>
</dbReference>
<dbReference type="CDD" id="cd09916">
    <property type="entry name" value="CpxP_like"/>
    <property type="match status" value="1"/>
</dbReference>
<reference evidence="5 6" key="1">
    <citation type="submission" date="2015-11" db="EMBL/GenBank/DDBJ databases">
        <authorList>
            <person name="Varghese N."/>
        </authorList>
    </citation>
    <scope>NUCLEOTIDE SEQUENCE [LARGE SCALE GENOMIC DNA]</scope>
    <source>
        <strain evidence="5 6">JGI-8</strain>
    </source>
</reference>
<evidence type="ECO:0000256" key="1">
    <source>
        <dbReference type="ARBA" id="ARBA00004418"/>
    </source>
</evidence>
<gene>
    <name evidence="5" type="ORF">JGI8_00535</name>
</gene>
<name>A0ABM9UUC6_9BACT</name>
<comment type="subcellular location">
    <subcellularLocation>
        <location evidence="1">Periplasm</location>
    </subcellularLocation>
</comment>